<keyword evidence="9" id="KW-0520">NAD</keyword>
<dbReference type="GO" id="GO:0030964">
    <property type="term" value="C:NADH dehydrogenase complex"/>
    <property type="evidence" value="ECO:0007669"/>
    <property type="project" value="TreeGrafter"/>
</dbReference>
<keyword evidence="9" id="KW-0830">Ubiquinone</keyword>
<evidence type="ECO:0000256" key="4">
    <source>
        <dbReference type="ARBA" id="ARBA00022448"/>
    </source>
</evidence>
<dbReference type="InterPro" id="IPR038430">
    <property type="entry name" value="NDAH_ubi_oxred_su3_sf"/>
</dbReference>
<keyword evidence="9" id="KW-0249">Electron transport</keyword>
<feature type="transmembrane region" description="Helical" evidence="9">
    <location>
        <begin position="6"/>
        <end position="26"/>
    </location>
</feature>
<dbReference type="InterPro" id="IPR000440">
    <property type="entry name" value="NADH_UbQ/plastoQ_OxRdtase_su3"/>
</dbReference>
<comment type="similarity">
    <text evidence="2 9">Belongs to the complex I subunit 3 family.</text>
</comment>
<keyword evidence="5 9" id="KW-0812">Transmembrane</keyword>
<dbReference type="Pfam" id="PF00507">
    <property type="entry name" value="Oxidored_q4"/>
    <property type="match status" value="1"/>
</dbReference>
<feature type="transmembrane region" description="Helical" evidence="9">
    <location>
        <begin position="84"/>
        <end position="104"/>
    </location>
</feature>
<dbReference type="GeneID" id="16694485"/>
<evidence type="ECO:0000256" key="8">
    <source>
        <dbReference type="ARBA" id="ARBA00049551"/>
    </source>
</evidence>
<gene>
    <name evidence="10" type="primary">nad3</name>
</gene>
<proteinExistence type="inferred from homology"/>
<comment type="subcellular location">
    <subcellularLocation>
        <location evidence="1">Membrane</location>
    </subcellularLocation>
    <subcellularLocation>
        <location evidence="9">Mitochondrion membrane</location>
        <topology evidence="9">Multi-pass membrane protein</topology>
    </subcellularLocation>
</comment>
<comment type="function">
    <text evidence="9">Core subunit of the mitochondrial membrane respiratory chain NADH dehydrogenase (Complex I) which catalyzes electron transfer from NADH through the respiratory chain, using ubiquinone as an electron acceptor. Essential for the catalytic activity of complex I.</text>
</comment>
<comment type="catalytic activity">
    <reaction evidence="8 9">
        <text>a ubiquinone + NADH + 5 H(+)(in) = a ubiquinol + NAD(+) + 4 H(+)(out)</text>
        <dbReference type="Rhea" id="RHEA:29091"/>
        <dbReference type="Rhea" id="RHEA-COMP:9565"/>
        <dbReference type="Rhea" id="RHEA-COMP:9566"/>
        <dbReference type="ChEBI" id="CHEBI:15378"/>
        <dbReference type="ChEBI" id="CHEBI:16389"/>
        <dbReference type="ChEBI" id="CHEBI:17976"/>
        <dbReference type="ChEBI" id="CHEBI:57540"/>
        <dbReference type="ChEBI" id="CHEBI:57945"/>
        <dbReference type="EC" id="7.1.1.2"/>
    </reaction>
</comment>
<keyword evidence="9 10" id="KW-0496">Mitochondrion</keyword>
<organism evidence="10">
    <name type="scientific">Diddensiella santjacobensis</name>
    <dbReference type="NCBI Taxonomy" id="2704139"/>
    <lineage>
        <taxon>Eukaryota</taxon>
        <taxon>Fungi</taxon>
        <taxon>Dikarya</taxon>
        <taxon>Ascomycota</taxon>
        <taxon>Saccharomycotina</taxon>
        <taxon>Dipodascomycetes</taxon>
        <taxon>Dipodascales</taxon>
        <taxon>Trichomonascaceae</taxon>
        <taxon>Diddensiella</taxon>
    </lineage>
</organism>
<keyword evidence="7 9" id="KW-0472">Membrane</keyword>
<evidence type="ECO:0000256" key="1">
    <source>
        <dbReference type="ARBA" id="ARBA00004370"/>
    </source>
</evidence>
<geneLocation type="mitochondrion" evidence="10"/>
<evidence type="ECO:0000256" key="9">
    <source>
        <dbReference type="RuleBase" id="RU003640"/>
    </source>
</evidence>
<evidence type="ECO:0000256" key="7">
    <source>
        <dbReference type="ARBA" id="ARBA00023136"/>
    </source>
</evidence>
<feature type="transmembrane region" description="Helical" evidence="9">
    <location>
        <begin position="47"/>
        <end position="64"/>
    </location>
</feature>
<evidence type="ECO:0000256" key="5">
    <source>
        <dbReference type="ARBA" id="ARBA00022692"/>
    </source>
</evidence>
<keyword evidence="9" id="KW-0679">Respiratory chain</keyword>
<keyword evidence="4 9" id="KW-0813">Transport</keyword>
<keyword evidence="6 9" id="KW-1133">Transmembrane helix</keyword>
<dbReference type="EC" id="7.1.1.2" evidence="9"/>
<evidence type="ECO:0000256" key="6">
    <source>
        <dbReference type="ARBA" id="ARBA00022989"/>
    </source>
</evidence>
<evidence type="ECO:0000256" key="3">
    <source>
        <dbReference type="ARBA" id="ARBA00021007"/>
    </source>
</evidence>
<dbReference type="PANTHER" id="PTHR11058">
    <property type="entry name" value="NADH-UBIQUINONE OXIDOREDUCTASE CHAIN 3"/>
    <property type="match status" value="1"/>
</dbReference>
<dbReference type="EMBL" id="KC993178">
    <property type="protein sequence ID" value="AGS44135.1"/>
    <property type="molecule type" value="Genomic_DNA"/>
</dbReference>
<accession>S5TMU2</accession>
<name>S5TMU2_9ASCO</name>
<dbReference type="GO" id="GO:0031966">
    <property type="term" value="C:mitochondrial membrane"/>
    <property type="evidence" value="ECO:0007669"/>
    <property type="project" value="UniProtKB-SubCell"/>
</dbReference>
<sequence length="129" mass="14970">MITSYYILIIIVTIILVTINTIISVYKPYSDKVGTYECGYTGFSQTRTSFPISFILIAILFLPFDLEISSILPYTITMYNTSTIGIYTIIVFTLLLCIGFYYEYNRKALVIPKTHIKNTEYQYQYDITK</sequence>
<protein>
    <recommendedName>
        <fullName evidence="3 9">NADH-ubiquinone oxidoreductase chain 3</fullName>
        <ecNumber evidence="9">7.1.1.2</ecNumber>
    </recommendedName>
</protein>
<evidence type="ECO:0000313" key="10">
    <source>
        <dbReference type="EMBL" id="AGS44135.1"/>
    </source>
</evidence>
<dbReference type="PANTHER" id="PTHR11058:SF9">
    <property type="entry name" value="NADH-UBIQUINONE OXIDOREDUCTASE CHAIN 3"/>
    <property type="match status" value="1"/>
</dbReference>
<dbReference type="Gene3D" id="1.20.58.1610">
    <property type="entry name" value="NADH:ubiquinone/plastoquinone oxidoreductase, chain 3"/>
    <property type="match status" value="1"/>
</dbReference>
<reference evidence="10" key="1">
    <citation type="submission" date="2013-04" db="EMBL/GenBank/DDBJ databases">
        <authorList>
            <person name="Zemanova J."/>
            <person name="Hegedusova E."/>
            <person name="Brejova B."/>
            <person name="Nosek J."/>
        </authorList>
    </citation>
    <scope>NUCLEOTIDE SEQUENCE</scope>
    <source>
        <strain evidence="10">CBS 8183</strain>
    </source>
</reference>
<keyword evidence="9" id="KW-1278">Translocase</keyword>
<evidence type="ECO:0000256" key="2">
    <source>
        <dbReference type="ARBA" id="ARBA00008472"/>
    </source>
</evidence>
<dbReference type="RefSeq" id="YP_008474895.1">
    <property type="nucleotide sequence ID" value="NC_022155.1"/>
</dbReference>
<dbReference type="AlphaFoldDB" id="S5TMU2"/>
<dbReference type="GO" id="GO:0008137">
    <property type="term" value="F:NADH dehydrogenase (ubiquinone) activity"/>
    <property type="evidence" value="ECO:0007669"/>
    <property type="project" value="UniProtKB-UniRule"/>
</dbReference>